<name>A0A8B6XB94_9BURK</name>
<dbReference type="Proteomes" id="UP000675920">
    <property type="component" value="Unplaced"/>
</dbReference>
<dbReference type="InterPro" id="IPR043128">
    <property type="entry name" value="Rev_trsase/Diguanyl_cyclase"/>
</dbReference>
<reference evidence="8" key="2">
    <citation type="submission" date="2025-08" db="UniProtKB">
        <authorList>
            <consortium name="RefSeq"/>
        </authorList>
    </citation>
    <scope>IDENTIFICATION</scope>
</reference>
<evidence type="ECO:0000259" key="3">
    <source>
        <dbReference type="PROSITE" id="PS50112"/>
    </source>
</evidence>
<dbReference type="SUPFAM" id="SSF141868">
    <property type="entry name" value="EAL domain-like"/>
    <property type="match status" value="1"/>
</dbReference>
<feature type="region of interest" description="Disordered" evidence="2">
    <location>
        <begin position="1"/>
        <end position="23"/>
    </location>
</feature>
<dbReference type="InterPro" id="IPR000700">
    <property type="entry name" value="PAS-assoc_C"/>
</dbReference>
<dbReference type="InterPro" id="IPR013656">
    <property type="entry name" value="PAS_4"/>
</dbReference>
<sequence>MSSPKLVPLSPTQTMLSDRRAPHEVSPAQAPFVQAVLDWIDRPIACLDSAGRLRFANDAFAAYTGLARGALAGLPIDEALAGSPAATLAPLARAMASGGSHRERASQAGFSLRIERDADGLVCGCILLGPEILPAGGDADTRSAADLGAPVAADLAAPVAGGVHAQLDALPLAVAYLDRERRVVSGNRQGQLLFAGPVGGEIAGRIDQAFTGHAVAFEHLVPQAGSEPRWMRITLMPDLAGDEVAGVHGIALDVHGERLARSEIESRELRVRQFIDNVPLAIAWLDDQHRIGVANRAFSNAFGRDAASTMGRPIADLLGEPMGADLDAALARLQRGLSYVDERLLPIFTLPGSEAAPRWVEVRWLPDFDHGGALGFGARPRGSYLIFRDVHETRQARAAYDASVAELQRAMNSIGTPIALFDTDSRLRFANASLCELLGQGRCDADIGKPADELLPAEVLTIVAPMLARAREGFEVSTERELPLSDGSRRWWRLRFVPQRGLDGAVSGVYIVLFDVDDLKGQQRELQLSQEELRRANSLLSSHLDNSPLAALELNADLAITRWTERAERLFGWNRELVQGRSVWDLEMVGLGEVDAITRSFALVLSGLQQRVSALQRVTRADGSRIWCEWYISALADETGAVTSIFALVQDVNQRVEAEARLQQLAAFDSLTGLPNRSSLQFELAQALDRARRTGHGVAALFIDLDHFKNVNDTLGHRVGDQLLLAVARILKSCVRKSDTVSRMGGDEFMVVIEHPKVRPAAQHIANKVLAALNQPIPVEGHMLTVAGSVGIAVFPEHGQDANQLLKNADVAMYHAKERGKGRFEFYSEDLAREHEEQSLIEFSLRVAMATNQLRLHYQPRVNVADGYIEGAEALLRWTHPELGEVPPKKFIRVAEETGLIFDLGIWVFRRACEQLREWQRAGIDFGNISVNFSARQLLMRDLIDRISTILVETGADPHWLEVEVTETSMLYDVALTKKVIAALKRLGMRIAIDDFGTGFSSLSHLQQLEVDALKVDQSFVRDLLHDTGDAAITRAVISLGRGIGLHVIAEGVENRAQLAFLRECGCDAYQGYLFSPAVPAETFAGMLREQMSLGRRLSAPSGARGH</sequence>
<dbReference type="FunFam" id="3.20.20.450:FF:000001">
    <property type="entry name" value="Cyclic di-GMP phosphodiesterase yahA"/>
    <property type="match status" value="1"/>
</dbReference>
<keyword evidence="7" id="KW-1185">Reference proteome</keyword>
<dbReference type="PROSITE" id="PS50113">
    <property type="entry name" value="PAC"/>
    <property type="match status" value="2"/>
</dbReference>
<dbReference type="InterPro" id="IPR052155">
    <property type="entry name" value="Biofilm_reg_signaling"/>
</dbReference>
<evidence type="ECO:0000256" key="1">
    <source>
        <dbReference type="ARBA" id="ARBA00051114"/>
    </source>
</evidence>
<feature type="domain" description="PAS" evidence="3">
    <location>
        <begin position="536"/>
        <end position="608"/>
    </location>
</feature>
<dbReference type="NCBIfam" id="TIGR00254">
    <property type="entry name" value="GGDEF"/>
    <property type="match status" value="1"/>
</dbReference>
<dbReference type="Pfam" id="PF08448">
    <property type="entry name" value="PAS_4"/>
    <property type="match status" value="3"/>
</dbReference>
<evidence type="ECO:0000259" key="4">
    <source>
        <dbReference type="PROSITE" id="PS50113"/>
    </source>
</evidence>
<feature type="domain" description="PAC" evidence="4">
    <location>
        <begin position="612"/>
        <end position="664"/>
    </location>
</feature>
<accession>A0A8B6XB94</accession>
<dbReference type="Gene3D" id="3.30.450.20">
    <property type="entry name" value="PAS domain"/>
    <property type="match status" value="4"/>
</dbReference>
<dbReference type="InterPro" id="IPR029787">
    <property type="entry name" value="Nucleotide_cyclase"/>
</dbReference>
<dbReference type="InterPro" id="IPR000014">
    <property type="entry name" value="PAS"/>
</dbReference>
<dbReference type="SMART" id="SM00267">
    <property type="entry name" value="GGDEF"/>
    <property type="match status" value="1"/>
</dbReference>
<dbReference type="Pfam" id="PF00563">
    <property type="entry name" value="EAL"/>
    <property type="match status" value="1"/>
</dbReference>
<dbReference type="Pfam" id="PF13188">
    <property type="entry name" value="PAS_8"/>
    <property type="match status" value="1"/>
</dbReference>
<proteinExistence type="predicted"/>
<dbReference type="NCBIfam" id="TIGR00229">
    <property type="entry name" value="sensory_box"/>
    <property type="match status" value="2"/>
</dbReference>
<dbReference type="PROSITE" id="PS50887">
    <property type="entry name" value="GGDEF"/>
    <property type="match status" value="1"/>
</dbReference>
<dbReference type="SUPFAM" id="SSF55785">
    <property type="entry name" value="PYP-like sensor domain (PAS domain)"/>
    <property type="match status" value="4"/>
</dbReference>
<dbReference type="InterPro" id="IPR035919">
    <property type="entry name" value="EAL_sf"/>
</dbReference>
<feature type="domain" description="GGDEF" evidence="6">
    <location>
        <begin position="696"/>
        <end position="829"/>
    </location>
</feature>
<feature type="domain" description="PAS" evidence="3">
    <location>
        <begin position="403"/>
        <end position="439"/>
    </location>
</feature>
<dbReference type="CDD" id="cd01948">
    <property type="entry name" value="EAL"/>
    <property type="match status" value="1"/>
</dbReference>
<dbReference type="InterPro" id="IPR001633">
    <property type="entry name" value="EAL_dom"/>
</dbReference>
<dbReference type="GO" id="GO:0071732">
    <property type="term" value="P:cellular response to nitric oxide"/>
    <property type="evidence" value="ECO:0007669"/>
    <property type="project" value="UniProtKB-ARBA"/>
</dbReference>
<dbReference type="RefSeq" id="WP_169732511.1">
    <property type="nucleotide sequence ID" value="NZ_AXWS01000008.1"/>
</dbReference>
<dbReference type="InterPro" id="IPR000160">
    <property type="entry name" value="GGDEF_dom"/>
</dbReference>
<dbReference type="CDD" id="cd00130">
    <property type="entry name" value="PAS"/>
    <property type="match status" value="3"/>
</dbReference>
<dbReference type="GO" id="GO:0071111">
    <property type="term" value="F:cyclic-guanylate-specific phosphodiesterase activity"/>
    <property type="evidence" value="ECO:0007669"/>
    <property type="project" value="UniProtKB-EC"/>
</dbReference>
<feature type="domain" description="PAC" evidence="4">
    <location>
        <begin position="476"/>
        <end position="528"/>
    </location>
</feature>
<dbReference type="SMART" id="SM00086">
    <property type="entry name" value="PAC"/>
    <property type="match status" value="3"/>
</dbReference>
<dbReference type="Gene3D" id="3.20.20.450">
    <property type="entry name" value="EAL domain"/>
    <property type="match status" value="1"/>
</dbReference>
<dbReference type="PROSITE" id="PS50883">
    <property type="entry name" value="EAL"/>
    <property type="match status" value="1"/>
</dbReference>
<organism evidence="7 8">
    <name type="scientific">Derxia gummosa DSM 723</name>
    <dbReference type="NCBI Taxonomy" id="1121388"/>
    <lineage>
        <taxon>Bacteria</taxon>
        <taxon>Pseudomonadati</taxon>
        <taxon>Pseudomonadota</taxon>
        <taxon>Betaproteobacteria</taxon>
        <taxon>Burkholderiales</taxon>
        <taxon>Alcaligenaceae</taxon>
        <taxon>Derxia</taxon>
    </lineage>
</organism>
<evidence type="ECO:0000259" key="6">
    <source>
        <dbReference type="PROSITE" id="PS50887"/>
    </source>
</evidence>
<protein>
    <submittedName>
        <fullName evidence="8">EAL domain-containing protein</fullName>
    </submittedName>
</protein>
<dbReference type="CDD" id="cd01949">
    <property type="entry name" value="GGDEF"/>
    <property type="match status" value="1"/>
</dbReference>
<dbReference type="PANTHER" id="PTHR44757:SF2">
    <property type="entry name" value="BIOFILM ARCHITECTURE MAINTENANCE PROTEIN MBAA"/>
    <property type="match status" value="1"/>
</dbReference>
<dbReference type="PROSITE" id="PS50112">
    <property type="entry name" value="PAS"/>
    <property type="match status" value="2"/>
</dbReference>
<dbReference type="SMART" id="SM00091">
    <property type="entry name" value="PAS"/>
    <property type="match status" value="4"/>
</dbReference>
<comment type="catalytic activity">
    <reaction evidence="1">
        <text>3',3'-c-di-GMP + H2O = 5'-phosphoguanylyl(3'-&gt;5')guanosine + H(+)</text>
        <dbReference type="Rhea" id="RHEA:24902"/>
        <dbReference type="ChEBI" id="CHEBI:15377"/>
        <dbReference type="ChEBI" id="CHEBI:15378"/>
        <dbReference type="ChEBI" id="CHEBI:58754"/>
        <dbReference type="ChEBI" id="CHEBI:58805"/>
        <dbReference type="EC" id="3.1.4.52"/>
    </reaction>
    <physiologicalReaction direction="left-to-right" evidence="1">
        <dbReference type="Rhea" id="RHEA:24903"/>
    </physiologicalReaction>
</comment>
<evidence type="ECO:0000313" key="8">
    <source>
        <dbReference type="RefSeq" id="WP_169732511.1"/>
    </source>
</evidence>
<dbReference type="PANTHER" id="PTHR44757">
    <property type="entry name" value="DIGUANYLATE CYCLASE DGCP"/>
    <property type="match status" value="1"/>
</dbReference>
<dbReference type="SMART" id="SM00052">
    <property type="entry name" value="EAL"/>
    <property type="match status" value="1"/>
</dbReference>
<evidence type="ECO:0000313" key="7">
    <source>
        <dbReference type="Proteomes" id="UP000675920"/>
    </source>
</evidence>
<evidence type="ECO:0000259" key="5">
    <source>
        <dbReference type="PROSITE" id="PS50883"/>
    </source>
</evidence>
<reference evidence="8" key="1">
    <citation type="journal article" date="2001" name="FEMS Microbiol. Lett.">
        <title>Novel domains of the prokaryotic two-component signal transduction systems.</title>
        <authorList>
            <person name="Galperin M.Y."/>
            <person name="Nikolskaya A.N."/>
            <person name="Koonin E.V."/>
        </authorList>
    </citation>
    <scope>NUCLEOTIDE SEQUENCE</scope>
</reference>
<dbReference type="InterPro" id="IPR001610">
    <property type="entry name" value="PAC"/>
</dbReference>
<evidence type="ECO:0000256" key="2">
    <source>
        <dbReference type="SAM" id="MobiDB-lite"/>
    </source>
</evidence>
<dbReference type="InterPro" id="IPR035965">
    <property type="entry name" value="PAS-like_dom_sf"/>
</dbReference>
<dbReference type="AlphaFoldDB" id="A0A8B6XB94"/>
<dbReference type="FunFam" id="3.30.70.270:FF:000001">
    <property type="entry name" value="Diguanylate cyclase domain protein"/>
    <property type="match status" value="1"/>
</dbReference>
<feature type="domain" description="EAL" evidence="5">
    <location>
        <begin position="838"/>
        <end position="1092"/>
    </location>
</feature>
<dbReference type="Gene3D" id="3.30.70.270">
    <property type="match status" value="1"/>
</dbReference>
<dbReference type="SUPFAM" id="SSF55073">
    <property type="entry name" value="Nucleotide cyclase"/>
    <property type="match status" value="1"/>
</dbReference>
<dbReference type="Pfam" id="PF00990">
    <property type="entry name" value="GGDEF"/>
    <property type="match status" value="1"/>
</dbReference>